<gene>
    <name evidence="1" type="ORF">B808_1128</name>
</gene>
<protein>
    <submittedName>
        <fullName evidence="1">Uncharacterized protein</fullName>
    </submittedName>
</protein>
<evidence type="ECO:0000313" key="1">
    <source>
        <dbReference type="EMBL" id="ETO40019.1"/>
    </source>
</evidence>
<keyword evidence="2" id="KW-1185">Reference proteome</keyword>
<reference evidence="1 2" key="1">
    <citation type="submission" date="2012-08" db="EMBL/GenBank/DDBJ databases">
        <title>Genome sequencing of Lactobacillus florum 8D.</title>
        <authorList>
            <person name="Kim E.B."/>
            <person name="Marco M.L."/>
        </authorList>
    </citation>
    <scope>NUCLEOTIDE SEQUENCE [LARGE SCALE GENOMIC DNA]</scope>
    <source>
        <strain evidence="1 2">8D</strain>
    </source>
</reference>
<dbReference type="PATRIC" id="fig|1221538.3.peg.1137"/>
<accession>W9EK13</accession>
<sequence>MSLFSSIPISLNPFPNSLDNGFYFNLNFKILQINKKVKKL</sequence>
<proteinExistence type="predicted"/>
<comment type="caution">
    <text evidence="1">The sequence shown here is derived from an EMBL/GenBank/DDBJ whole genome shotgun (WGS) entry which is preliminary data.</text>
</comment>
<dbReference type="Proteomes" id="UP000019474">
    <property type="component" value="Unassembled WGS sequence"/>
</dbReference>
<evidence type="ECO:0000313" key="2">
    <source>
        <dbReference type="Proteomes" id="UP000019474"/>
    </source>
</evidence>
<dbReference type="AlphaFoldDB" id="W9EK13"/>
<organism evidence="1 2">
    <name type="scientific">Fructilactobacillus florum 8D</name>
    <dbReference type="NCBI Taxonomy" id="1221538"/>
    <lineage>
        <taxon>Bacteria</taxon>
        <taxon>Bacillati</taxon>
        <taxon>Bacillota</taxon>
        <taxon>Bacilli</taxon>
        <taxon>Lactobacillales</taxon>
        <taxon>Lactobacillaceae</taxon>
        <taxon>Fructilactobacillus</taxon>
    </lineage>
</organism>
<dbReference type="EMBL" id="ALXG01000045">
    <property type="protein sequence ID" value="ETO40019.1"/>
    <property type="molecule type" value="Genomic_DNA"/>
</dbReference>
<name>W9EK13_9LACO</name>